<keyword evidence="1" id="KW-0812">Transmembrane</keyword>
<protein>
    <submittedName>
        <fullName evidence="2">Uncharacterized protein</fullName>
    </submittedName>
</protein>
<keyword evidence="1" id="KW-0472">Membrane</keyword>
<dbReference type="GeneID" id="72070916"/>
<feature type="transmembrane region" description="Helical" evidence="1">
    <location>
        <begin position="41"/>
        <end position="59"/>
    </location>
</feature>
<keyword evidence="3" id="KW-1185">Reference proteome</keyword>
<dbReference type="Proteomes" id="UP000829364">
    <property type="component" value="Chromosome 9"/>
</dbReference>
<evidence type="ECO:0000313" key="3">
    <source>
        <dbReference type="Proteomes" id="UP000829364"/>
    </source>
</evidence>
<name>A0A9Q8VFP8_9HYPO</name>
<dbReference type="KEGG" id="ptkz:JDV02_008971"/>
<evidence type="ECO:0000256" key="1">
    <source>
        <dbReference type="SAM" id="Phobius"/>
    </source>
</evidence>
<gene>
    <name evidence="2" type="ORF">JDV02_008971</name>
</gene>
<dbReference type="RefSeq" id="XP_047846615.1">
    <property type="nucleotide sequence ID" value="XM_047990606.1"/>
</dbReference>
<proteinExistence type="predicted"/>
<dbReference type="AlphaFoldDB" id="A0A9Q8VFP8"/>
<accession>A0A9Q8VFP8</accession>
<evidence type="ECO:0000313" key="2">
    <source>
        <dbReference type="EMBL" id="UNI23134.1"/>
    </source>
</evidence>
<dbReference type="EMBL" id="CP086362">
    <property type="protein sequence ID" value="UNI23134.1"/>
    <property type="molecule type" value="Genomic_DNA"/>
</dbReference>
<organism evidence="2 3">
    <name type="scientific">Purpureocillium takamizusanense</name>
    <dbReference type="NCBI Taxonomy" id="2060973"/>
    <lineage>
        <taxon>Eukaryota</taxon>
        <taxon>Fungi</taxon>
        <taxon>Dikarya</taxon>
        <taxon>Ascomycota</taxon>
        <taxon>Pezizomycotina</taxon>
        <taxon>Sordariomycetes</taxon>
        <taxon>Hypocreomycetidae</taxon>
        <taxon>Hypocreales</taxon>
        <taxon>Ophiocordycipitaceae</taxon>
        <taxon>Purpureocillium</taxon>
    </lineage>
</organism>
<sequence length="111" mass="12159">MLGHPFEPPFGQRIQPSWSCRRTGAATEAMSFCFVAGRHQASTMFAVVFVSVVVVVVAAPTPQRRNAVSLHASAGETARFNCKARARPDRSALAWRVRRRACQASGMSRRA</sequence>
<keyword evidence="1" id="KW-1133">Transmembrane helix</keyword>
<reference evidence="2" key="1">
    <citation type="submission" date="2021-11" db="EMBL/GenBank/DDBJ databases">
        <title>Purpureocillium_takamizusanense_genome.</title>
        <authorList>
            <person name="Nguyen N.-H."/>
        </authorList>
    </citation>
    <scope>NUCLEOTIDE SEQUENCE</scope>
    <source>
        <strain evidence="2">PT3</strain>
    </source>
</reference>